<organism evidence="9 11">
    <name type="scientific">Rhodococcus opacus</name>
    <name type="common">Nocardia opaca</name>
    <dbReference type="NCBI Taxonomy" id="37919"/>
    <lineage>
        <taxon>Bacteria</taxon>
        <taxon>Bacillati</taxon>
        <taxon>Actinomycetota</taxon>
        <taxon>Actinomycetes</taxon>
        <taxon>Mycobacteriales</taxon>
        <taxon>Nocardiaceae</taxon>
        <taxon>Rhodococcus</taxon>
    </lineage>
</organism>
<accession>A0AAX3YC91</accession>
<feature type="transmembrane region" description="Helical" evidence="6">
    <location>
        <begin position="47"/>
        <end position="67"/>
    </location>
</feature>
<dbReference type="InterPro" id="IPR020846">
    <property type="entry name" value="MFS_dom"/>
</dbReference>
<dbReference type="InterPro" id="IPR036259">
    <property type="entry name" value="MFS_trans_sf"/>
</dbReference>
<keyword evidence="2" id="KW-0813">Transport</keyword>
<feature type="transmembrane region" description="Helical" evidence="6">
    <location>
        <begin position="12"/>
        <end position="35"/>
    </location>
</feature>
<dbReference type="Gene3D" id="1.20.1250.20">
    <property type="entry name" value="MFS general substrate transporter like domains"/>
    <property type="match status" value="1"/>
</dbReference>
<feature type="domain" description="Major facilitator superfamily (MFS) profile" evidence="7">
    <location>
        <begin position="12"/>
        <end position="90"/>
    </location>
</feature>
<reference evidence="8" key="1">
    <citation type="submission" date="2022-12" db="EMBL/GenBank/DDBJ databases">
        <authorList>
            <person name="Krivoruchko A.V."/>
            <person name="Elkin A."/>
        </authorList>
    </citation>
    <scope>NUCLEOTIDE SEQUENCE</scope>
    <source>
        <strain evidence="8">IEGM 249</strain>
    </source>
</reference>
<dbReference type="EMBL" id="JAPWIS010000018">
    <property type="protein sequence ID" value="MCZ4587903.1"/>
    <property type="molecule type" value="Genomic_DNA"/>
</dbReference>
<evidence type="ECO:0000313" key="11">
    <source>
        <dbReference type="Proteomes" id="UP001231166"/>
    </source>
</evidence>
<dbReference type="PROSITE" id="PS50850">
    <property type="entry name" value="MFS"/>
    <property type="match status" value="1"/>
</dbReference>
<evidence type="ECO:0000259" key="7">
    <source>
        <dbReference type="PROSITE" id="PS50850"/>
    </source>
</evidence>
<name>A0AAX3YC91_RHOOP</name>
<dbReference type="Proteomes" id="UP001231166">
    <property type="component" value="Chromosome"/>
</dbReference>
<dbReference type="InterPro" id="IPR011701">
    <property type="entry name" value="MFS"/>
</dbReference>
<evidence type="ECO:0000256" key="4">
    <source>
        <dbReference type="ARBA" id="ARBA00022989"/>
    </source>
</evidence>
<evidence type="ECO:0000256" key="6">
    <source>
        <dbReference type="SAM" id="Phobius"/>
    </source>
</evidence>
<keyword evidence="3 6" id="KW-0812">Transmembrane</keyword>
<sequence>MTADSRPRHRITFVVLSVSVLVFALLQSFVLPVLSEIKSELHTDQATVAWVLTAYLLSASVCTPIVGRIGDKVGKKRMLVVALLALSGGS</sequence>
<keyword evidence="10" id="KW-1185">Reference proteome</keyword>
<gene>
    <name evidence="8" type="ORF">O4328_30160</name>
    <name evidence="9" type="ORF">Q5707_35140</name>
</gene>
<evidence type="ECO:0000313" key="10">
    <source>
        <dbReference type="Proteomes" id="UP001066327"/>
    </source>
</evidence>
<dbReference type="AlphaFoldDB" id="A0AAX3YC91"/>
<dbReference type="PANTHER" id="PTHR23501:SF197">
    <property type="entry name" value="COMD"/>
    <property type="match status" value="1"/>
</dbReference>
<dbReference type="PANTHER" id="PTHR23501">
    <property type="entry name" value="MAJOR FACILITATOR SUPERFAMILY"/>
    <property type="match status" value="1"/>
</dbReference>
<proteinExistence type="predicted"/>
<evidence type="ECO:0000256" key="1">
    <source>
        <dbReference type="ARBA" id="ARBA00004651"/>
    </source>
</evidence>
<dbReference type="GO" id="GO:0022857">
    <property type="term" value="F:transmembrane transporter activity"/>
    <property type="evidence" value="ECO:0007669"/>
    <property type="project" value="InterPro"/>
</dbReference>
<evidence type="ECO:0000313" key="9">
    <source>
        <dbReference type="EMBL" id="WLF47042.1"/>
    </source>
</evidence>
<comment type="subcellular location">
    <subcellularLocation>
        <location evidence="1">Cell membrane</location>
        <topology evidence="1">Multi-pass membrane protein</topology>
    </subcellularLocation>
</comment>
<evidence type="ECO:0000256" key="2">
    <source>
        <dbReference type="ARBA" id="ARBA00022448"/>
    </source>
</evidence>
<dbReference type="Pfam" id="PF07690">
    <property type="entry name" value="MFS_1"/>
    <property type="match status" value="1"/>
</dbReference>
<keyword evidence="5 6" id="KW-0472">Membrane</keyword>
<evidence type="ECO:0000256" key="5">
    <source>
        <dbReference type="ARBA" id="ARBA00023136"/>
    </source>
</evidence>
<keyword evidence="4 6" id="KW-1133">Transmembrane helix</keyword>
<protein>
    <submittedName>
        <fullName evidence="9">MFS transporter</fullName>
    </submittedName>
</protein>
<dbReference type="EMBL" id="CP130953">
    <property type="protein sequence ID" value="WLF47042.1"/>
    <property type="molecule type" value="Genomic_DNA"/>
</dbReference>
<evidence type="ECO:0000313" key="8">
    <source>
        <dbReference type="EMBL" id="MCZ4587903.1"/>
    </source>
</evidence>
<dbReference type="GO" id="GO:0005886">
    <property type="term" value="C:plasma membrane"/>
    <property type="evidence" value="ECO:0007669"/>
    <property type="project" value="UniProtKB-SubCell"/>
</dbReference>
<evidence type="ECO:0000256" key="3">
    <source>
        <dbReference type="ARBA" id="ARBA00022692"/>
    </source>
</evidence>
<reference evidence="9" key="2">
    <citation type="submission" date="2023-07" db="EMBL/GenBank/DDBJ databases">
        <title>Genomic analysis of Rhodococcus opacus VOC-14 with glycol ethers degradation activity.</title>
        <authorList>
            <person name="Narkevich D.A."/>
            <person name="Hlushen A.M."/>
            <person name="Akhremchuk A.E."/>
            <person name="Sikolenko M.A."/>
            <person name="Valentovich L.N."/>
        </authorList>
    </citation>
    <scope>NUCLEOTIDE SEQUENCE</scope>
    <source>
        <strain evidence="9">VOC-14</strain>
    </source>
</reference>
<dbReference type="RefSeq" id="WP_120660209.1">
    <property type="nucleotide sequence ID" value="NZ_CP082160.1"/>
</dbReference>
<dbReference type="SUPFAM" id="SSF103473">
    <property type="entry name" value="MFS general substrate transporter"/>
    <property type="match status" value="1"/>
</dbReference>
<dbReference type="Proteomes" id="UP001066327">
    <property type="component" value="Unassembled WGS sequence"/>
</dbReference>